<gene>
    <name evidence="1" type="ORF">BROFUL_01536</name>
</gene>
<dbReference type="AlphaFoldDB" id="A0A0M2UW08"/>
<name>A0A0M2UW08_9BACT</name>
<sequence length="226" mass="25478">MGIDMQYLNLAKDAIREVVNLAPDLNKAIAKGEEQATTRDGVIQTINEMCDALQLASDLISKELSTSITEFNRIRPEKEEVLQAYFERVATKFSEPSLRLLLHEGTVCGELHKLGDRFEQPFSKETTSGVSWWENVRTFFSRSNSMANVLHGLIEGERNYLRSFSEFLDDVRDSAETATQVPWENNATLRTKGEELVKLMRQKRSGLQSKLSEIRVAADAALGALH</sequence>
<dbReference type="Proteomes" id="UP000034954">
    <property type="component" value="Unassembled WGS sequence"/>
</dbReference>
<proteinExistence type="predicted"/>
<evidence type="ECO:0000313" key="2">
    <source>
        <dbReference type="Proteomes" id="UP000034954"/>
    </source>
</evidence>
<dbReference type="EMBL" id="LAQJ01000158">
    <property type="protein sequence ID" value="KKO19760.1"/>
    <property type="molecule type" value="Genomic_DNA"/>
</dbReference>
<comment type="caution">
    <text evidence="1">The sequence shown here is derived from an EMBL/GenBank/DDBJ whole genome shotgun (WGS) entry which is preliminary data.</text>
</comment>
<organism evidence="1 2">
    <name type="scientific">Candidatus Brocadia fulgida</name>
    <dbReference type="NCBI Taxonomy" id="380242"/>
    <lineage>
        <taxon>Bacteria</taxon>
        <taxon>Pseudomonadati</taxon>
        <taxon>Planctomycetota</taxon>
        <taxon>Candidatus Brocadiia</taxon>
        <taxon>Candidatus Brocadiales</taxon>
        <taxon>Candidatus Brocadiaceae</taxon>
        <taxon>Candidatus Brocadia</taxon>
    </lineage>
</organism>
<protein>
    <submittedName>
        <fullName evidence="1">Uncharacterized protein</fullName>
    </submittedName>
</protein>
<keyword evidence="2" id="KW-1185">Reference proteome</keyword>
<evidence type="ECO:0000313" key="1">
    <source>
        <dbReference type="EMBL" id="KKO19760.1"/>
    </source>
</evidence>
<reference evidence="1 2" key="1">
    <citation type="journal article" date="2013" name="BMC Microbiol.">
        <title>Identification of the type II cytochrome c maturation pathway in anammox bacteria by comparative genomics.</title>
        <authorList>
            <person name="Ferousi C."/>
            <person name="Speth D.R."/>
            <person name="Reimann J."/>
            <person name="Op den Camp H.J."/>
            <person name="Allen J.W."/>
            <person name="Keltjens J.T."/>
            <person name="Jetten M.S."/>
        </authorList>
    </citation>
    <scope>NUCLEOTIDE SEQUENCE [LARGE SCALE GENOMIC DNA]</scope>
    <source>
        <strain evidence="1">RU1</strain>
    </source>
</reference>
<accession>A0A0M2UW08</accession>